<dbReference type="RefSeq" id="YP_009324465.1">
    <property type="nucleotide sequence ID" value="NC_031936.1"/>
</dbReference>
<dbReference type="KEGG" id="vg:30309388"/>
<keyword evidence="2" id="KW-1185">Reference proteome</keyword>
<organism evidence="1 2">
    <name type="scientific">Gordonia phage GAL1</name>
    <dbReference type="NCBI Taxonomy" id="1647469"/>
    <lineage>
        <taxon>Viruses</taxon>
        <taxon>Duplodnaviria</taxon>
        <taxon>Heunggongvirae</taxon>
        <taxon>Uroviricota</taxon>
        <taxon>Caudoviricetes</taxon>
        <taxon>Galunavirus</taxon>
        <taxon>Galunavirus GAL1</taxon>
    </lineage>
</organism>
<reference evidence="1 2" key="1">
    <citation type="submission" date="2015-04" db="EMBL/GenBank/DDBJ databases">
        <title>Locating and activating molecular 'time bombs': can Mycolata prophages be selectively induced en masse to biologically control activated sludge foaming?</title>
        <authorList>
            <person name="Dyson Z.A."/>
            <person name="Brown T.L."/>
            <person name="Farrar B."/>
            <person name="Doyle S."/>
            <person name="Tucci J."/>
            <person name="Seviour R.J."/>
            <person name="Petrovski S."/>
        </authorList>
    </citation>
    <scope>NUCLEOTIDE SEQUENCE [LARGE SCALE GENOMIC DNA]</scope>
</reference>
<dbReference type="EMBL" id="KR053194">
    <property type="protein sequence ID" value="AKJ72088.1"/>
    <property type="molecule type" value="Genomic_DNA"/>
</dbReference>
<dbReference type="GeneID" id="30309388"/>
<gene>
    <name evidence="1" type="ORF">GAL1_73</name>
</gene>
<dbReference type="Proteomes" id="UP000201404">
    <property type="component" value="Genome"/>
</dbReference>
<evidence type="ECO:0000313" key="2">
    <source>
        <dbReference type="Proteomes" id="UP000201404"/>
    </source>
</evidence>
<sequence length="71" mass="7932">MRMMCFINPDGSKRYVNPLQVSVIEKTDDGGVRMIYPGGYVLFPDGDIDQLASQWFHSVNAVIDPSELEAP</sequence>
<protein>
    <submittedName>
        <fullName evidence="1">Uncharacterized protein</fullName>
    </submittedName>
</protein>
<accession>A0A159B6G3</accession>
<dbReference type="OrthoDB" id="34745at10239"/>
<evidence type="ECO:0000313" key="1">
    <source>
        <dbReference type="EMBL" id="AKJ72088.1"/>
    </source>
</evidence>
<name>A0A159B6G3_9CAUD</name>
<proteinExistence type="predicted"/>